<dbReference type="GO" id="GO:0005975">
    <property type="term" value="P:carbohydrate metabolic process"/>
    <property type="evidence" value="ECO:0007669"/>
    <property type="project" value="InterPro"/>
</dbReference>
<dbReference type="InterPro" id="IPR017853">
    <property type="entry name" value="GH"/>
</dbReference>
<dbReference type="InterPro" id="IPR049326">
    <property type="entry name" value="Rhodopsin_dom_fungi"/>
</dbReference>
<dbReference type="InterPro" id="IPR030458">
    <property type="entry name" value="Glyco_hydro_31_AS"/>
</dbReference>
<dbReference type="SUPFAM" id="SSF51445">
    <property type="entry name" value="(Trans)glycosidases"/>
    <property type="match status" value="1"/>
</dbReference>
<dbReference type="InterPro" id="IPR025887">
    <property type="entry name" value="Glyco_hydro_31_N_dom"/>
</dbReference>
<dbReference type="Pfam" id="PF13802">
    <property type="entry name" value="Gal_mutarotas_2"/>
    <property type="match status" value="1"/>
</dbReference>
<keyword evidence="10" id="KW-0326">Glycosidase</keyword>
<feature type="transmembrane region" description="Helical" evidence="12">
    <location>
        <begin position="700"/>
        <end position="721"/>
    </location>
</feature>
<dbReference type="Pfam" id="PF01055">
    <property type="entry name" value="Glyco_hydro_31_2nd"/>
    <property type="match status" value="1"/>
</dbReference>
<feature type="region of interest" description="Disordered" evidence="11">
    <location>
        <begin position="518"/>
        <end position="553"/>
    </location>
</feature>
<feature type="domain" description="Glycoside hydrolase family 31 TIM barrel" evidence="14">
    <location>
        <begin position="1227"/>
        <end position="1635"/>
    </location>
</feature>
<feature type="region of interest" description="Disordered" evidence="11">
    <location>
        <begin position="334"/>
        <end position="371"/>
    </location>
</feature>
<evidence type="ECO:0000256" key="6">
    <source>
        <dbReference type="ARBA" id="ARBA00022692"/>
    </source>
</evidence>
<dbReference type="PROSITE" id="PS00129">
    <property type="entry name" value="GLYCOSYL_HYDROL_F31_1"/>
    <property type="match status" value="1"/>
</dbReference>
<evidence type="ECO:0000256" key="9">
    <source>
        <dbReference type="ARBA" id="ARBA00023136"/>
    </source>
</evidence>
<feature type="compositionally biased region" description="Basic and acidic residues" evidence="11">
    <location>
        <begin position="522"/>
        <end position="532"/>
    </location>
</feature>
<dbReference type="EC" id="3.2.1.20" evidence="4"/>
<feature type="domain" description="Amino acid permease/ SLC12A" evidence="13">
    <location>
        <begin position="589"/>
        <end position="670"/>
    </location>
</feature>
<feature type="transmembrane region" description="Helical" evidence="12">
    <location>
        <begin position="590"/>
        <end position="608"/>
    </location>
</feature>
<dbReference type="InterPro" id="IPR004841">
    <property type="entry name" value="AA-permease/SLC12A_dom"/>
</dbReference>
<evidence type="ECO:0000259" key="14">
    <source>
        <dbReference type="Pfam" id="PF01055"/>
    </source>
</evidence>
<evidence type="ECO:0000256" key="10">
    <source>
        <dbReference type="ARBA" id="ARBA00023295"/>
    </source>
</evidence>
<proteinExistence type="inferred from homology"/>
<evidence type="ECO:0000259" key="15">
    <source>
        <dbReference type="Pfam" id="PF13802"/>
    </source>
</evidence>
<keyword evidence="5" id="KW-0813">Transport</keyword>
<evidence type="ECO:0000256" key="8">
    <source>
        <dbReference type="ARBA" id="ARBA00022989"/>
    </source>
</evidence>
<feature type="region of interest" description="Disordered" evidence="11">
    <location>
        <begin position="1435"/>
        <end position="1456"/>
    </location>
</feature>
<evidence type="ECO:0000313" key="19">
    <source>
        <dbReference type="Proteomes" id="UP001197093"/>
    </source>
</evidence>
<sequence>MGLYSPPPPARPFSEDKSTLLTSWWITAMCAVIIILRLIGRYIRVETLFGEDKVAAVALIPLFLRMAFVHPILLYGTNNVLIDDALPLPPADIHNRSIASRLVLVSRILHPAILWLLKVVTLEFFDRLVASSGRNKHTLLLRFTRVSLALTFFAVVVADLAECQPFPHYFQVAPDPGGRCRQGYAHLLTVTAGNVFTDLLLVVFPVPIVAKSRLSVGRKVLLVMLFCLHLFTVVVALYRVPEILREDGYQATRTMWASAEILMACFAANALTIGTFVRDTGVKKKKFRPWQPSESELRSARRESVVRVGKKVAWGDGDSDAGEERVGRVREVRLDGGRDEMGGRQQAAGGDLGDGGMTRTESLDSLIPRSRFNTATPEVGGVIKTTTIQVTVSSVASAGQGTEDRNGLVLRPADGVVTASARGRVRESGVPLKELGSLPDSDSGQEGSTGTVPAEASSITARGPTSIISTPAHHGPVLAARSPTRHQKWRRRRRHEIPFGRFIDSFRREEGHAFSVHVTDPYSDHDPDHDEGPTGTPASATSNQRFGRAGPTAGAAVVRDHQGERYYDLRSAASKTASTTLARELKGRHLQMIAISGSIGTGLFVASGRALSQGGPASVLLAYSIVGVMLWCTMQALGEMAVVFPVAGSFSAFSTRFLDPSWGFAMGWNLLGIVINIGGTPTSGYIGGKYWNDPGAFNNGFKGLCTVFVTAAFAFAGTELVGLAAAETSNPRKSLPTAIKQVFWRITLFYIVSLALVGLLVPYNEPRLLGANSIADATASPFVIAIESAGTTILPSIMNGVILVSVISVGNSSVFGSSRTLAALAEQGQAPRIFAYVDRRGRPLVAILVASSVGFLAYLANYQEHGRVFDWLLAISGLSTVFTWASTCLAHIRLRKAWAYRHRSIADMAFRAQAGVVGSWVGLVCNVVVLAAQLWVAIAPLPDPDGDERTASERAQNFFVQCLALPVVLVFWLGHKLWFRTSFVRVEEMDIDTGRRDFGRLGIIKAQEEEERQSWPSQDVANLRLLVEYQTDTRLHVLIEDADRDVYQIQEHVLPRPKTQNASAKGAALKFSFTQDPFSFNVTRAATGEVLFDTSDSPLNFESQYIRLRTSLPQNPNIYGLGEHSDDFRLPTTGYTRTFWNAESPFIPNRANLYGSHPVYFEHRGSSGTHGVFLLNANGMDVFINKTDSGQQYLEYNAIGGVFDFYFLAGPEPASVSKQYAEVVGLPAMMPYWSLGFHQCKYGWPTIDHVAQVVANYSAAGIPLETVWGDIDYMYNKRDFTTDPSRYPLDKVRSLVDSLHRNNQHYVQILDPGIARISDYGPYSRGAEKGAFLRAADGSYYRGLQWPGEVVWPDWFAPGTQDWWSSEIRTFYDPSTGINVDGLWSDMNEASNMCADMNCLTSASSITLLGWIPHKPPPRARARSLHDPNPNITLLSLPAAHPRSTRSSNSKHGLPSRDLLNPSYHIASHRGPLSAYTLYTNITNADGTAQYDTHNLYGHMMATATYNALRARSPTKRPFVLTRSTFAGTARAAAHWFGDNASKWEHYRTSIRQMLAFAAVHATPMVGSDVCGFNGAAQEKMCARWALLGAFQPFYRNHADVSAPDQEFYRWPLVAQVARKAVDVRYRLLDYLYTAMWRASAEGLPVVRPLWFGWPGDAATWGVQTQWMLGEGLLVSPVVEDDAQSVSFYLPRGVWYDFWTGERTVSSGEVRTLDGGGWGDIPVHIRGGSIIPLRVKSANTTAELRRQDFAITIAPGPDGTAKGELYLDDGESLDVGTNKSEITLTWDGHTLRAAGTFGYDTDIVLERVVLLGDSGSRTQEGPRVLSRAFDIRL</sequence>
<feature type="transmembrane region" description="Helical" evidence="12">
    <location>
        <begin position="184"/>
        <end position="208"/>
    </location>
</feature>
<dbReference type="PANTHER" id="PTHR22762:SF95">
    <property type="entry name" value="ALPHA_BETA-GLUCOSIDASE AGDC-RELATED"/>
    <property type="match status" value="1"/>
</dbReference>
<evidence type="ECO:0000256" key="3">
    <source>
        <dbReference type="ARBA" id="ARBA00007806"/>
    </source>
</evidence>
<evidence type="ECO:0000259" key="16">
    <source>
        <dbReference type="Pfam" id="PF20684"/>
    </source>
</evidence>
<name>A0AAD4EPI5_9PEZI</name>
<accession>A0AAD4EPI5</accession>
<feature type="compositionally biased region" description="Polar residues" evidence="11">
    <location>
        <begin position="440"/>
        <end position="451"/>
    </location>
</feature>
<feature type="compositionally biased region" description="Polar residues" evidence="11">
    <location>
        <begin position="536"/>
        <end position="545"/>
    </location>
</feature>
<feature type="transmembrane region" description="Helical" evidence="12">
    <location>
        <begin position="20"/>
        <end position="43"/>
    </location>
</feature>
<feature type="transmembrane region" description="Helical" evidence="12">
    <location>
        <begin position="255"/>
        <end position="277"/>
    </location>
</feature>
<dbReference type="Gene3D" id="2.60.40.1180">
    <property type="entry name" value="Golgi alpha-mannosidase II"/>
    <property type="match status" value="2"/>
</dbReference>
<dbReference type="GO" id="GO:0016020">
    <property type="term" value="C:membrane"/>
    <property type="evidence" value="ECO:0007669"/>
    <property type="project" value="UniProtKB-SubCell"/>
</dbReference>
<dbReference type="GO" id="GO:0030246">
    <property type="term" value="F:carbohydrate binding"/>
    <property type="evidence" value="ECO:0007669"/>
    <property type="project" value="InterPro"/>
</dbReference>
<dbReference type="EMBL" id="JAHCVI010000005">
    <property type="protein sequence ID" value="KAG7285059.1"/>
    <property type="molecule type" value="Genomic_DNA"/>
</dbReference>
<feature type="transmembrane region" description="Helical" evidence="12">
    <location>
        <begin position="871"/>
        <end position="894"/>
    </location>
</feature>
<comment type="caution">
    <text evidence="18">The sequence shown here is derived from an EMBL/GenBank/DDBJ whole genome shotgun (WGS) entry which is preliminary data.</text>
</comment>
<feature type="transmembrane region" description="Helical" evidence="12">
    <location>
        <begin position="620"/>
        <end position="650"/>
    </location>
</feature>
<feature type="domain" description="Glycosyl hydrolase family 31 C-terminal" evidence="17">
    <location>
        <begin position="1643"/>
        <end position="1731"/>
    </location>
</feature>
<feature type="domain" description="Rhodopsin" evidence="16">
    <location>
        <begin position="36"/>
        <end position="270"/>
    </location>
</feature>
<dbReference type="CDD" id="cd14752">
    <property type="entry name" value="GH31_N"/>
    <property type="match status" value="1"/>
</dbReference>
<keyword evidence="6 12" id="KW-0812">Transmembrane</keyword>
<evidence type="ECO:0000256" key="1">
    <source>
        <dbReference type="ARBA" id="ARBA00001657"/>
    </source>
</evidence>
<feature type="transmembrane region" description="Helical" evidence="12">
    <location>
        <begin position="139"/>
        <end position="158"/>
    </location>
</feature>
<dbReference type="GO" id="GO:0006865">
    <property type="term" value="P:amino acid transport"/>
    <property type="evidence" value="ECO:0007669"/>
    <property type="project" value="InterPro"/>
</dbReference>
<protein>
    <recommendedName>
        <fullName evidence="4">alpha-glucosidase</fullName>
        <ecNumber evidence="4">3.2.1.20</ecNumber>
    </recommendedName>
</protein>
<gene>
    <name evidence="18" type="ORF">NEMBOFW57_009679</name>
</gene>
<evidence type="ECO:0000256" key="2">
    <source>
        <dbReference type="ARBA" id="ARBA00004141"/>
    </source>
</evidence>
<evidence type="ECO:0000259" key="17">
    <source>
        <dbReference type="Pfam" id="PF21365"/>
    </source>
</evidence>
<dbReference type="GO" id="GO:0055085">
    <property type="term" value="P:transmembrane transport"/>
    <property type="evidence" value="ECO:0007669"/>
    <property type="project" value="InterPro"/>
</dbReference>
<evidence type="ECO:0000313" key="18">
    <source>
        <dbReference type="EMBL" id="KAG7285059.1"/>
    </source>
</evidence>
<keyword evidence="7" id="KW-0378">Hydrolase</keyword>
<dbReference type="Pfam" id="PF21365">
    <property type="entry name" value="Glyco_hydro_31_3rd"/>
    <property type="match status" value="1"/>
</dbReference>
<dbReference type="SUPFAM" id="SSF74650">
    <property type="entry name" value="Galactose mutarotase-like"/>
    <property type="match status" value="1"/>
</dbReference>
<dbReference type="Gene3D" id="1.20.1740.10">
    <property type="entry name" value="Amino acid/polyamine transporter I"/>
    <property type="match status" value="1"/>
</dbReference>
<dbReference type="PANTHER" id="PTHR22762">
    <property type="entry name" value="ALPHA-GLUCOSIDASE"/>
    <property type="match status" value="1"/>
</dbReference>
<dbReference type="Pfam" id="PF00324">
    <property type="entry name" value="AA_permease"/>
    <property type="match status" value="2"/>
</dbReference>
<feature type="transmembrane region" description="Helical" evidence="12">
    <location>
        <begin position="841"/>
        <end position="859"/>
    </location>
</feature>
<evidence type="ECO:0000256" key="11">
    <source>
        <dbReference type="SAM" id="MobiDB-lite"/>
    </source>
</evidence>
<reference evidence="18" key="1">
    <citation type="submission" date="2023-02" db="EMBL/GenBank/DDBJ databases">
        <authorList>
            <person name="Palmer J.M."/>
        </authorList>
    </citation>
    <scope>NUCLEOTIDE SEQUENCE</scope>
    <source>
        <strain evidence="18">FW57</strain>
    </source>
</reference>
<dbReference type="InterPro" id="IPR004840">
    <property type="entry name" value="Amino_acid_permease_CS"/>
</dbReference>
<feature type="transmembrane region" description="Helical" evidence="12">
    <location>
        <begin position="742"/>
        <end position="763"/>
    </location>
</feature>
<feature type="transmembrane region" description="Helical" evidence="12">
    <location>
        <begin position="783"/>
        <end position="809"/>
    </location>
</feature>
<dbReference type="Gene3D" id="2.60.40.1760">
    <property type="entry name" value="glycosyl hydrolase (family 31)"/>
    <property type="match status" value="1"/>
</dbReference>
<evidence type="ECO:0000256" key="5">
    <source>
        <dbReference type="ARBA" id="ARBA00022448"/>
    </source>
</evidence>
<feature type="transmembrane region" description="Helical" evidence="12">
    <location>
        <begin position="662"/>
        <end position="680"/>
    </location>
</feature>
<keyword evidence="8 12" id="KW-1133">Transmembrane helix</keyword>
<feature type="transmembrane region" description="Helical" evidence="12">
    <location>
        <begin position="220"/>
        <end position="240"/>
    </location>
</feature>
<evidence type="ECO:0000256" key="12">
    <source>
        <dbReference type="SAM" id="Phobius"/>
    </source>
</evidence>
<comment type="catalytic activity">
    <reaction evidence="1">
        <text>Hydrolysis of terminal, non-reducing (1-&gt;4)-linked alpha-D-glucose residues with release of alpha-D-glucose.</text>
        <dbReference type="EC" id="3.2.1.20"/>
    </reaction>
</comment>
<feature type="transmembrane region" description="Helical" evidence="12">
    <location>
        <begin position="915"/>
        <end position="938"/>
    </location>
</feature>
<dbReference type="InterPro" id="IPR048395">
    <property type="entry name" value="Glyco_hydro_31_C"/>
</dbReference>
<dbReference type="PROSITE" id="PS00218">
    <property type="entry name" value="AMINO_ACID_PERMEASE_1"/>
    <property type="match status" value="1"/>
</dbReference>
<comment type="similarity">
    <text evidence="3">Belongs to the glycosyl hydrolase 31 family.</text>
</comment>
<evidence type="ECO:0000256" key="7">
    <source>
        <dbReference type="ARBA" id="ARBA00022801"/>
    </source>
</evidence>
<dbReference type="GO" id="GO:0004558">
    <property type="term" value="F:alpha-1,4-glucosidase activity"/>
    <property type="evidence" value="ECO:0007669"/>
    <property type="project" value="UniProtKB-EC"/>
</dbReference>
<dbReference type="InterPro" id="IPR011013">
    <property type="entry name" value="Gal_mutarotase_sf_dom"/>
</dbReference>
<feature type="domain" description="Amino acid permease/ SLC12A" evidence="13">
    <location>
        <begin position="671"/>
        <end position="985"/>
    </location>
</feature>
<keyword evidence="19" id="KW-1185">Reference proteome</keyword>
<feature type="region of interest" description="Disordered" evidence="11">
    <location>
        <begin position="427"/>
        <end position="492"/>
    </location>
</feature>
<dbReference type="InterPro" id="IPR013780">
    <property type="entry name" value="Glyco_hydro_b"/>
</dbReference>
<evidence type="ECO:0000259" key="13">
    <source>
        <dbReference type="Pfam" id="PF00324"/>
    </source>
</evidence>
<dbReference type="Gene3D" id="3.20.20.80">
    <property type="entry name" value="Glycosidases"/>
    <property type="match status" value="1"/>
</dbReference>
<feature type="compositionally biased region" description="Basic residues" evidence="11">
    <location>
        <begin position="483"/>
        <end position="492"/>
    </location>
</feature>
<feature type="domain" description="Glycoside hydrolase family 31 N-terminal" evidence="15">
    <location>
        <begin position="1056"/>
        <end position="1179"/>
    </location>
</feature>
<keyword evidence="9 12" id="KW-0472">Membrane</keyword>
<comment type="subcellular location">
    <subcellularLocation>
        <location evidence="2">Membrane</location>
        <topology evidence="2">Multi-pass membrane protein</topology>
    </subcellularLocation>
</comment>
<dbReference type="SUPFAM" id="SSF51011">
    <property type="entry name" value="Glycosyl hydrolase domain"/>
    <property type="match status" value="1"/>
</dbReference>
<dbReference type="InterPro" id="IPR000322">
    <property type="entry name" value="Glyco_hydro_31_TIM"/>
</dbReference>
<feature type="transmembrane region" description="Helical" evidence="12">
    <location>
        <begin position="55"/>
        <end position="78"/>
    </location>
</feature>
<organism evidence="18 19">
    <name type="scientific">Staphylotrichum longicolle</name>
    <dbReference type="NCBI Taxonomy" id="669026"/>
    <lineage>
        <taxon>Eukaryota</taxon>
        <taxon>Fungi</taxon>
        <taxon>Dikarya</taxon>
        <taxon>Ascomycota</taxon>
        <taxon>Pezizomycotina</taxon>
        <taxon>Sordariomycetes</taxon>
        <taxon>Sordariomycetidae</taxon>
        <taxon>Sordariales</taxon>
        <taxon>Chaetomiaceae</taxon>
        <taxon>Staphylotrichum</taxon>
    </lineage>
</organism>
<dbReference type="CDD" id="cd06602">
    <property type="entry name" value="GH31_MGAM_SI_GAA"/>
    <property type="match status" value="1"/>
</dbReference>
<feature type="transmembrane region" description="Helical" evidence="12">
    <location>
        <begin position="98"/>
        <end position="118"/>
    </location>
</feature>
<evidence type="ECO:0000256" key="4">
    <source>
        <dbReference type="ARBA" id="ARBA00012741"/>
    </source>
</evidence>
<dbReference type="Proteomes" id="UP001197093">
    <property type="component" value="Unassembled WGS sequence"/>
</dbReference>
<dbReference type="Pfam" id="PF20684">
    <property type="entry name" value="Fung_rhodopsin"/>
    <property type="match status" value="1"/>
</dbReference>